<evidence type="ECO:0000256" key="2">
    <source>
        <dbReference type="SAM" id="MobiDB-lite"/>
    </source>
</evidence>
<dbReference type="EMBL" id="JACSDY010000009">
    <property type="protein sequence ID" value="KAF7420229.1"/>
    <property type="molecule type" value="Genomic_DNA"/>
</dbReference>
<dbReference type="AlphaFoldDB" id="A0A834NXG0"/>
<keyword evidence="4" id="KW-1185">Reference proteome</keyword>
<feature type="compositionally biased region" description="Basic and acidic residues" evidence="2">
    <location>
        <begin position="71"/>
        <end position="144"/>
    </location>
</feature>
<protein>
    <submittedName>
        <fullName evidence="3">Uncharacterized protein</fullName>
    </submittedName>
</protein>
<evidence type="ECO:0000313" key="4">
    <source>
        <dbReference type="Proteomes" id="UP000600918"/>
    </source>
</evidence>
<evidence type="ECO:0000313" key="3">
    <source>
        <dbReference type="EMBL" id="KAF7420229.1"/>
    </source>
</evidence>
<keyword evidence="1" id="KW-0175">Coiled coil</keyword>
<accession>A0A834NXG0</accession>
<dbReference type="Proteomes" id="UP000600918">
    <property type="component" value="Unassembled WGS sequence"/>
</dbReference>
<evidence type="ECO:0000256" key="1">
    <source>
        <dbReference type="SAM" id="Coils"/>
    </source>
</evidence>
<feature type="coiled-coil region" evidence="1">
    <location>
        <begin position="267"/>
        <end position="318"/>
    </location>
</feature>
<proteinExistence type="predicted"/>
<feature type="compositionally biased region" description="Basic and acidic residues" evidence="2">
    <location>
        <begin position="154"/>
        <end position="168"/>
    </location>
</feature>
<gene>
    <name evidence="3" type="ORF">H0235_010526</name>
</gene>
<feature type="region of interest" description="Disordered" evidence="2">
    <location>
        <begin position="35"/>
        <end position="184"/>
    </location>
</feature>
<organism evidence="3 4">
    <name type="scientific">Vespula pensylvanica</name>
    <name type="common">Western yellow jacket</name>
    <name type="synonym">Wasp</name>
    <dbReference type="NCBI Taxonomy" id="30213"/>
    <lineage>
        <taxon>Eukaryota</taxon>
        <taxon>Metazoa</taxon>
        <taxon>Ecdysozoa</taxon>
        <taxon>Arthropoda</taxon>
        <taxon>Hexapoda</taxon>
        <taxon>Insecta</taxon>
        <taxon>Pterygota</taxon>
        <taxon>Neoptera</taxon>
        <taxon>Endopterygota</taxon>
        <taxon>Hymenoptera</taxon>
        <taxon>Apocrita</taxon>
        <taxon>Aculeata</taxon>
        <taxon>Vespoidea</taxon>
        <taxon>Vespidae</taxon>
        <taxon>Vespinae</taxon>
        <taxon>Vespula</taxon>
    </lineage>
</organism>
<name>A0A834NXG0_VESPE</name>
<reference evidence="3" key="1">
    <citation type="journal article" date="2020" name="G3 (Bethesda)">
        <title>High-Quality Assemblies for Three Invasive Social Wasps from the &lt;i&gt;Vespula&lt;/i&gt; Genus.</title>
        <authorList>
            <person name="Harrop T.W.R."/>
            <person name="Guhlin J."/>
            <person name="McLaughlin G.M."/>
            <person name="Permina E."/>
            <person name="Stockwell P."/>
            <person name="Gilligan J."/>
            <person name="Le Lec M.F."/>
            <person name="Gruber M.A.M."/>
            <person name="Quinn O."/>
            <person name="Lovegrove M."/>
            <person name="Duncan E.J."/>
            <person name="Remnant E.J."/>
            <person name="Van Eeckhoven J."/>
            <person name="Graham B."/>
            <person name="Knapp R.A."/>
            <person name="Langford K.W."/>
            <person name="Kronenberg Z."/>
            <person name="Press M.O."/>
            <person name="Eacker S.M."/>
            <person name="Wilson-Rankin E.E."/>
            <person name="Purcell J."/>
            <person name="Lester P.J."/>
            <person name="Dearden P.K."/>
        </authorList>
    </citation>
    <scope>NUCLEOTIDE SEQUENCE</scope>
    <source>
        <strain evidence="3">Volc-1</strain>
    </source>
</reference>
<comment type="caution">
    <text evidence="3">The sequence shown here is derived from an EMBL/GenBank/DDBJ whole genome shotgun (WGS) entry which is preliminary data.</text>
</comment>
<sequence>MNDSFLEDLDLLPSEKRNFVENQVDRHVTIRHTTSSPLQRLSEQDDFEKLVQQQKTESGSTKVSKLPQIRESNKKESPIKDVKSLTEHDTRKHMMKVKSSERKEKGAENKLKSMENKVKSDFREKDNKQEARVKISESKIIIKDHNRRSGSYKDNTRSLDSSSKENSRPPDSLKGSTPHVDVTKERGGRCVIEGSTKKSETKEYDPVALLNAIKDLISTYTKQESTKILKTMQEFHINSQKTFIKNTLLQTDEIIKEIHPTRDSIRMRALIEENEKLQEDLIILQKRYSDLQKKLDELEFLKEENTALKLKCKELSMQQQ</sequence>
<feature type="compositionally biased region" description="Polar residues" evidence="2">
    <location>
        <begin position="51"/>
        <end position="63"/>
    </location>
</feature>
<dbReference type="OrthoDB" id="7673585at2759"/>